<proteinExistence type="predicted"/>
<reference evidence="1" key="1">
    <citation type="journal article" date="2013" name="Environ. Microbiol.">
        <title>Microbiota from the distal guts of lean and obese adolescents exhibit partial functional redundancy besides clear differences in community structure.</title>
        <authorList>
            <person name="Ferrer M."/>
            <person name="Ruiz A."/>
            <person name="Lanza F."/>
            <person name="Haange S.B."/>
            <person name="Oberbach A."/>
            <person name="Till H."/>
            <person name="Bargiela R."/>
            <person name="Campoy C."/>
            <person name="Segura M.T."/>
            <person name="Richter M."/>
            <person name="von Bergen M."/>
            <person name="Seifert J."/>
            <person name="Suarez A."/>
        </authorList>
    </citation>
    <scope>NUCLEOTIDE SEQUENCE</scope>
</reference>
<evidence type="ECO:0000313" key="1">
    <source>
        <dbReference type="EMBL" id="EKC61703.1"/>
    </source>
</evidence>
<accession>K1SVK0</accession>
<name>K1SVK0_9ZZZZ</name>
<sequence>MKQLLLTISALLFATAVCAEGYQVN</sequence>
<gene>
    <name evidence="1" type="ORF">LEA_12218</name>
</gene>
<organism evidence="1">
    <name type="scientific">human gut metagenome</name>
    <dbReference type="NCBI Taxonomy" id="408170"/>
    <lineage>
        <taxon>unclassified sequences</taxon>
        <taxon>metagenomes</taxon>
        <taxon>organismal metagenomes</taxon>
    </lineage>
</organism>
<protein>
    <submittedName>
        <fullName evidence="1">Uncharacterized protein</fullName>
    </submittedName>
</protein>
<dbReference type="EMBL" id="AJWY01008265">
    <property type="protein sequence ID" value="EKC61703.1"/>
    <property type="molecule type" value="Genomic_DNA"/>
</dbReference>
<dbReference type="AlphaFoldDB" id="K1SVK0"/>
<comment type="caution">
    <text evidence="1">The sequence shown here is derived from an EMBL/GenBank/DDBJ whole genome shotgun (WGS) entry which is preliminary data.</text>
</comment>
<feature type="non-terminal residue" evidence="1">
    <location>
        <position position="25"/>
    </location>
</feature>